<gene>
    <name evidence="1" type="ORF">LTRI10_LOCUS24258</name>
</gene>
<proteinExistence type="predicted"/>
<dbReference type="PANTHER" id="PTHR33356:SF13">
    <property type="entry name" value="DUF4005 DOMAIN-CONTAINING PROTEIN"/>
    <property type="match status" value="1"/>
</dbReference>
<accession>A0AAV2EBP1</accession>
<keyword evidence="2" id="KW-1185">Reference proteome</keyword>
<name>A0AAV2EBP1_9ROSI</name>
<evidence type="ECO:0000313" key="2">
    <source>
        <dbReference type="Proteomes" id="UP001497516"/>
    </source>
</evidence>
<dbReference type="Proteomes" id="UP001497516">
    <property type="component" value="Chromosome 4"/>
</dbReference>
<dbReference type="PANTHER" id="PTHR33356">
    <property type="entry name" value="TIP41-LIKE PROTEIN"/>
    <property type="match status" value="1"/>
</dbReference>
<sequence>MAATAAAAGRDDAAKVVQGNPSSISCLPSHHHIVLQRPAVGCWEDIYCQSKRVGKQAEQKKRSCGSSRNQPQQQQQYNSNMNPLMQLQLQLRPKSGHRPRHPSWAGSEGMRAIFLDSSHKPCTGTGVFLPRNAGDPDSLPITHSSACSPVLLPARVVQALNLNVNDIALQVTRRHQLEAKGSSKPGRVNNTAAAAVRHNHSSIVEPQQNENASPEIFLPKEWTY</sequence>
<evidence type="ECO:0000313" key="1">
    <source>
        <dbReference type="EMBL" id="CAL1382960.1"/>
    </source>
</evidence>
<reference evidence="1 2" key="1">
    <citation type="submission" date="2024-04" db="EMBL/GenBank/DDBJ databases">
        <authorList>
            <person name="Fracassetti M."/>
        </authorList>
    </citation>
    <scope>NUCLEOTIDE SEQUENCE [LARGE SCALE GENOMIC DNA]</scope>
</reference>
<protein>
    <submittedName>
        <fullName evidence="1">Uncharacterized protein</fullName>
    </submittedName>
</protein>
<organism evidence="1 2">
    <name type="scientific">Linum trigynum</name>
    <dbReference type="NCBI Taxonomy" id="586398"/>
    <lineage>
        <taxon>Eukaryota</taxon>
        <taxon>Viridiplantae</taxon>
        <taxon>Streptophyta</taxon>
        <taxon>Embryophyta</taxon>
        <taxon>Tracheophyta</taxon>
        <taxon>Spermatophyta</taxon>
        <taxon>Magnoliopsida</taxon>
        <taxon>eudicotyledons</taxon>
        <taxon>Gunneridae</taxon>
        <taxon>Pentapetalae</taxon>
        <taxon>rosids</taxon>
        <taxon>fabids</taxon>
        <taxon>Malpighiales</taxon>
        <taxon>Linaceae</taxon>
        <taxon>Linum</taxon>
    </lineage>
</organism>
<dbReference type="EMBL" id="OZ034817">
    <property type="protein sequence ID" value="CAL1382960.1"/>
    <property type="molecule type" value="Genomic_DNA"/>
</dbReference>
<dbReference type="AlphaFoldDB" id="A0AAV2EBP1"/>